<evidence type="ECO:0000313" key="5">
    <source>
        <dbReference type="Proteomes" id="UP000325313"/>
    </source>
</evidence>
<protein>
    <submittedName>
        <fullName evidence="2">Uncharacterized protein</fullName>
    </submittedName>
</protein>
<evidence type="ECO:0000313" key="2">
    <source>
        <dbReference type="EMBL" id="KAA1085321.1"/>
    </source>
</evidence>
<organism evidence="2 4">
    <name type="scientific">Puccinia graminis f. sp. tritici</name>
    <dbReference type="NCBI Taxonomy" id="56615"/>
    <lineage>
        <taxon>Eukaryota</taxon>
        <taxon>Fungi</taxon>
        <taxon>Dikarya</taxon>
        <taxon>Basidiomycota</taxon>
        <taxon>Pucciniomycotina</taxon>
        <taxon>Pucciniomycetes</taxon>
        <taxon>Pucciniales</taxon>
        <taxon>Pucciniaceae</taxon>
        <taxon>Puccinia</taxon>
    </lineage>
</organism>
<gene>
    <name evidence="2" type="ORF">PGT21_003033</name>
    <name evidence="3" type="ORF">PGTUg99_017788</name>
</gene>
<feature type="compositionally biased region" description="Basic and acidic residues" evidence="1">
    <location>
        <begin position="212"/>
        <end position="224"/>
    </location>
</feature>
<feature type="compositionally biased region" description="Basic and acidic residues" evidence="1">
    <location>
        <begin position="357"/>
        <end position="367"/>
    </location>
</feature>
<dbReference type="AlphaFoldDB" id="A0A5B0N7S0"/>
<dbReference type="OrthoDB" id="2510228at2759"/>
<feature type="compositionally biased region" description="Basic residues" evidence="1">
    <location>
        <begin position="284"/>
        <end position="300"/>
    </location>
</feature>
<feature type="region of interest" description="Disordered" evidence="1">
    <location>
        <begin position="185"/>
        <end position="367"/>
    </location>
</feature>
<evidence type="ECO:0000313" key="4">
    <source>
        <dbReference type="Proteomes" id="UP000324748"/>
    </source>
</evidence>
<dbReference type="EMBL" id="VSWC01000106">
    <property type="protein sequence ID" value="KAA1085321.1"/>
    <property type="molecule type" value="Genomic_DNA"/>
</dbReference>
<reference evidence="4 5" key="1">
    <citation type="submission" date="2019-05" db="EMBL/GenBank/DDBJ databases">
        <title>Emergence of the Ug99 lineage of the wheat stem rust pathogen through somatic hybridization.</title>
        <authorList>
            <person name="Li F."/>
            <person name="Upadhyaya N.M."/>
            <person name="Sperschneider J."/>
            <person name="Matny O."/>
            <person name="Nguyen-Phuc H."/>
            <person name="Mago R."/>
            <person name="Raley C."/>
            <person name="Miller M.E."/>
            <person name="Silverstein K.A.T."/>
            <person name="Henningsen E."/>
            <person name="Hirsch C.D."/>
            <person name="Visser B."/>
            <person name="Pretorius Z.A."/>
            <person name="Steffenson B.J."/>
            <person name="Schwessinger B."/>
            <person name="Dodds P.N."/>
            <person name="Figueroa M."/>
        </authorList>
    </citation>
    <scope>NUCLEOTIDE SEQUENCE [LARGE SCALE GENOMIC DNA]</scope>
    <source>
        <strain evidence="2">21-0</strain>
        <strain evidence="3 5">Ug99</strain>
    </source>
</reference>
<comment type="caution">
    <text evidence="2">The sequence shown here is derived from an EMBL/GenBank/DDBJ whole genome shotgun (WGS) entry which is preliminary data.</text>
</comment>
<sequence length="367" mass="39468">MNLIRVSRPTTLACTSLILISSQMKSFHALPMFTPNAHELIPGHGVVPMGFIHNPPSEPGLPLGTVLGVPAIPPPASPVIPTTPVTVSHIISQDGAHVYLTSPVIASPGVGLAHLPPAHPMTLPLQSYPHPATIALQPLPHPEAMTLPTYQPAMSFLPHPSAGVPFQPWGSTGVPHHWTEQFASGGCLGTPTDSSWSRRFPGTRRPLSGFNKQDKVKKAGKEESQGENITNLDRSSPSETSPQKAETPSTDEIPSSGTSAQEKNPVEVSPPETSPIVRSSASKKTIKRAGRRFRNIRARKLLANSNEHERSRSEYSSHEQGNKSLDHTGSSTSQSKEETAVKEELTRDLIPGAIPENDNRVVKNETI</sequence>
<feature type="compositionally biased region" description="Basic and acidic residues" evidence="1">
    <location>
        <begin position="335"/>
        <end position="347"/>
    </location>
</feature>
<evidence type="ECO:0000313" key="3">
    <source>
        <dbReference type="EMBL" id="KAA1128062.1"/>
    </source>
</evidence>
<keyword evidence="4" id="KW-1185">Reference proteome</keyword>
<dbReference type="EMBL" id="VDEP01000145">
    <property type="protein sequence ID" value="KAA1128062.1"/>
    <property type="molecule type" value="Genomic_DNA"/>
</dbReference>
<accession>A0A5B0N7S0</accession>
<dbReference type="Proteomes" id="UP000325313">
    <property type="component" value="Unassembled WGS sequence"/>
</dbReference>
<feature type="compositionally biased region" description="Basic and acidic residues" evidence="1">
    <location>
        <begin position="306"/>
        <end position="326"/>
    </location>
</feature>
<name>A0A5B0N7S0_PUCGR</name>
<proteinExistence type="predicted"/>
<dbReference type="Proteomes" id="UP000324748">
    <property type="component" value="Unassembled WGS sequence"/>
</dbReference>
<evidence type="ECO:0000256" key="1">
    <source>
        <dbReference type="SAM" id="MobiDB-lite"/>
    </source>
</evidence>
<feature type="compositionally biased region" description="Polar residues" evidence="1">
    <location>
        <begin position="226"/>
        <end position="262"/>
    </location>
</feature>